<protein>
    <submittedName>
        <fullName evidence="3">T9SS type A sorting domain-containing protein</fullName>
    </submittedName>
</protein>
<reference evidence="3 4" key="1">
    <citation type="submission" date="2019-01" db="EMBL/GenBank/DDBJ databases">
        <title>Lacibacter sp. strain TTM-7.</title>
        <authorList>
            <person name="Chen W.-M."/>
        </authorList>
    </citation>
    <scope>NUCLEOTIDE SEQUENCE [LARGE SCALE GENOMIC DNA]</scope>
    <source>
        <strain evidence="3 4">TTM-7</strain>
    </source>
</reference>
<feature type="domain" description="Secretion system C-terminal sorting" evidence="2">
    <location>
        <begin position="501"/>
        <end position="573"/>
    </location>
</feature>
<dbReference type="InterPro" id="IPR026444">
    <property type="entry name" value="Secre_tail"/>
</dbReference>
<dbReference type="NCBIfam" id="TIGR04183">
    <property type="entry name" value="Por_Secre_tail"/>
    <property type="match status" value="1"/>
</dbReference>
<feature type="signal peptide" evidence="1">
    <location>
        <begin position="1"/>
        <end position="19"/>
    </location>
</feature>
<feature type="chain" id="PRO_5020914724" evidence="1">
    <location>
        <begin position="20"/>
        <end position="576"/>
    </location>
</feature>
<sequence length="576" mass="62377">MKTVVLVCTLFPVVFFTQAQSSKDLPAPVANLQTLAAGSYVIPMDNTLQLNSSGYFNLKSYGLIMHLLNNAVKVKWAIKAGKTKDGTDFSGTATRLLPTTTAIPSVYNFLAGPFVIAAADTTGVAAKIQSFYTSNGLTGTDRPAVYKLTLASSNVDIRYDLTGFIPKGVILNDGANTAVHTGYMTKCAIPSANYAIGSATDLVSKCYTFASEPHIDATSMNSTYANAVRIFTSYGGNFLAQCEAVLSYENSTSGHFHTTNGISKVNTAIAASSTVYPNPDLAYSQYQAEFDIAQSGSVRNWVLASGSSYQNNAHVHASGGTVASPTPVGASVAKRNSSTQAGGLIFYIGNHEFTSTTSYSSINGIRMYMNAFLTPTTLGRTCTMGSYLMAVLTLQLNEFSVQQKNEYAELNWSVPENSTASQFIIERSTDAVNFREAGIVFSKTGMNENVMYKFKDLVRKANTSNLYYRIRSEDEKGKYEYSEVRVLKIESTNSSTAVTTYPNPVVNKVSVSLPVAWQGKEISYEVIDMNGKTTASFNGAVNSVLQELSIGHLKAGYYYLRIQCNGETINKQILKK</sequence>
<keyword evidence="4" id="KW-1185">Reference proteome</keyword>
<evidence type="ECO:0000313" key="3">
    <source>
        <dbReference type="EMBL" id="RXK59965.1"/>
    </source>
</evidence>
<dbReference type="EMBL" id="SDHW01000003">
    <property type="protein sequence ID" value="RXK59965.1"/>
    <property type="molecule type" value="Genomic_DNA"/>
</dbReference>
<evidence type="ECO:0000313" key="4">
    <source>
        <dbReference type="Proteomes" id="UP000290204"/>
    </source>
</evidence>
<evidence type="ECO:0000256" key="1">
    <source>
        <dbReference type="SAM" id="SignalP"/>
    </source>
</evidence>
<gene>
    <name evidence="3" type="ORF">ESA94_13030</name>
</gene>
<keyword evidence="1" id="KW-0732">Signal</keyword>
<evidence type="ECO:0000259" key="2">
    <source>
        <dbReference type="Pfam" id="PF18962"/>
    </source>
</evidence>
<dbReference type="OrthoDB" id="652988at2"/>
<organism evidence="3 4">
    <name type="scientific">Lacibacter luteus</name>
    <dbReference type="NCBI Taxonomy" id="2508719"/>
    <lineage>
        <taxon>Bacteria</taxon>
        <taxon>Pseudomonadati</taxon>
        <taxon>Bacteroidota</taxon>
        <taxon>Chitinophagia</taxon>
        <taxon>Chitinophagales</taxon>
        <taxon>Chitinophagaceae</taxon>
        <taxon>Lacibacter</taxon>
    </lineage>
</organism>
<dbReference type="Proteomes" id="UP000290204">
    <property type="component" value="Unassembled WGS sequence"/>
</dbReference>
<dbReference type="RefSeq" id="WP_129131339.1">
    <property type="nucleotide sequence ID" value="NZ_SDHW01000003.1"/>
</dbReference>
<proteinExistence type="predicted"/>
<dbReference type="AlphaFoldDB" id="A0A4Q1CIL8"/>
<name>A0A4Q1CIL8_9BACT</name>
<dbReference type="Pfam" id="PF18962">
    <property type="entry name" value="Por_Secre_tail"/>
    <property type="match status" value="1"/>
</dbReference>
<accession>A0A4Q1CIL8</accession>
<comment type="caution">
    <text evidence="3">The sequence shown here is derived from an EMBL/GenBank/DDBJ whole genome shotgun (WGS) entry which is preliminary data.</text>
</comment>